<dbReference type="PIRSF" id="PIRSF011570">
    <property type="entry name" value="SpoVAD"/>
    <property type="match status" value="1"/>
</dbReference>
<comment type="caution">
    <text evidence="1">The sequence shown here is derived from an EMBL/GenBank/DDBJ whole genome shotgun (WGS) entry which is preliminary data.</text>
</comment>
<reference evidence="1" key="2">
    <citation type="journal article" date="2021" name="PeerJ">
        <title>Extensive microbial diversity within the chicken gut microbiome revealed by metagenomics and culture.</title>
        <authorList>
            <person name="Gilroy R."/>
            <person name="Ravi A."/>
            <person name="Getino M."/>
            <person name="Pursley I."/>
            <person name="Horton D.L."/>
            <person name="Alikhan N.F."/>
            <person name="Baker D."/>
            <person name="Gharbi K."/>
            <person name="Hall N."/>
            <person name="Watson M."/>
            <person name="Adriaenssens E.M."/>
            <person name="Foster-Nyarko E."/>
            <person name="Jarju S."/>
            <person name="Secka A."/>
            <person name="Antonio M."/>
            <person name="Oren A."/>
            <person name="Chaudhuri R.R."/>
            <person name="La Ragione R."/>
            <person name="Hildebrand F."/>
            <person name="Pallen M.J."/>
        </authorList>
    </citation>
    <scope>NUCLEOTIDE SEQUENCE</scope>
    <source>
        <strain evidence="1">ChiSxjej2B14-8506</strain>
    </source>
</reference>
<gene>
    <name evidence="1" type="ORF">IAC59_06255</name>
</gene>
<dbReference type="Pfam" id="PF07451">
    <property type="entry name" value="SpoVAD"/>
    <property type="match status" value="1"/>
</dbReference>
<dbReference type="GO" id="GO:0016746">
    <property type="term" value="F:acyltransferase activity"/>
    <property type="evidence" value="ECO:0007669"/>
    <property type="project" value="InterPro"/>
</dbReference>
<dbReference type="Gene3D" id="3.40.47.40">
    <property type="entry name" value="Stage V sporulation protein AD"/>
    <property type="match status" value="1"/>
</dbReference>
<dbReference type="InterPro" id="IPR038369">
    <property type="entry name" value="SpoVAD_sf"/>
</dbReference>
<accession>A0A9D1LRT2</accession>
<dbReference type="InterPro" id="IPR010894">
    <property type="entry name" value="SpoVAD"/>
</dbReference>
<dbReference type="Proteomes" id="UP000824123">
    <property type="component" value="Unassembled WGS sequence"/>
</dbReference>
<reference evidence="1" key="1">
    <citation type="submission" date="2020-10" db="EMBL/GenBank/DDBJ databases">
        <authorList>
            <person name="Gilroy R."/>
        </authorList>
    </citation>
    <scope>NUCLEOTIDE SEQUENCE</scope>
    <source>
        <strain evidence="1">ChiSxjej2B14-8506</strain>
    </source>
</reference>
<proteinExistence type="predicted"/>
<evidence type="ECO:0000313" key="1">
    <source>
        <dbReference type="EMBL" id="HIU46843.1"/>
    </source>
</evidence>
<dbReference type="NCBIfam" id="NF006160">
    <property type="entry name" value="PRK08304.1"/>
    <property type="match status" value="1"/>
</dbReference>
<evidence type="ECO:0000313" key="2">
    <source>
        <dbReference type="Proteomes" id="UP000824123"/>
    </source>
</evidence>
<dbReference type="InterPro" id="IPR016039">
    <property type="entry name" value="Thiolase-like"/>
</dbReference>
<dbReference type="SUPFAM" id="SSF53901">
    <property type="entry name" value="Thiolase-like"/>
    <property type="match status" value="1"/>
</dbReference>
<protein>
    <submittedName>
        <fullName evidence="1">Stage V sporulation protein AD</fullName>
    </submittedName>
</protein>
<dbReference type="EMBL" id="DVNK01000039">
    <property type="protein sequence ID" value="HIU46843.1"/>
    <property type="molecule type" value="Genomic_DNA"/>
</dbReference>
<dbReference type="AlphaFoldDB" id="A0A9D1LRT2"/>
<sequence length="336" mass="35551">MARLGAHTIRYETRPCVVAGAAIVGPKEGAGPMGREFDQVLDDDRLGQDTYEKSEAELMTRTAYLTLKKAGLRPEQLQLMIAGDLEQQILAATICARELGAGFLGVYGACSTIAESMLVGAALIDAGHVDNALCVTSSHFSTAEREFRYPQELGNQRTPSSQRTVTGSGAVVLATDGAARARVELGTYGRVIDYDIPDVNNMGAAMAPAAADTLCAHFDDSGRTPADYDLIVTGDLGRIGRELLRDLMEQRGRPLPDDKLLDCGANMFTPEQDSCAGGSGCACLACVFGSMLLDRLAAGELRRILIMGTGALLSPVSSLQGESIPSIAHALSIERP</sequence>
<organism evidence="1 2">
    <name type="scientific">Candidatus Fimadaptatus faecigallinarum</name>
    <dbReference type="NCBI Taxonomy" id="2840814"/>
    <lineage>
        <taxon>Bacteria</taxon>
        <taxon>Bacillati</taxon>
        <taxon>Bacillota</taxon>
        <taxon>Clostridia</taxon>
        <taxon>Eubacteriales</taxon>
        <taxon>Candidatus Fimadaptatus</taxon>
    </lineage>
</organism>
<name>A0A9D1LRT2_9FIRM</name>